<feature type="chain" id="PRO_5046272792" evidence="1">
    <location>
        <begin position="20"/>
        <end position="151"/>
    </location>
</feature>
<comment type="caution">
    <text evidence="3">The sequence shown here is derived from an EMBL/GenBank/DDBJ whole genome shotgun (WGS) entry which is preliminary data.</text>
</comment>
<dbReference type="InterPro" id="IPR022548">
    <property type="entry name" value="DUF2846"/>
</dbReference>
<gene>
    <name evidence="3" type="ORF">QTA56_08660</name>
</gene>
<sequence>MYKKLALITLVSLFFVGCAAVPYEQLKLDTTTNFRVPSPNMSGIYVYQWKSGIYGAGRDVEFEIKGQPTISLNTGEYGYFEVSPGEYEYKWTGGILGKQYFPVKFEANKNYFFHAYLLNFTDRANLIKEQQKIDEVKKDILNGKYEVHNAD</sequence>
<dbReference type="Proteomes" id="UP001168524">
    <property type="component" value="Unassembled WGS sequence"/>
</dbReference>
<dbReference type="RefSeq" id="WP_267980566.1">
    <property type="nucleotide sequence ID" value="NZ_JAPQKF010000002.1"/>
</dbReference>
<keyword evidence="4" id="KW-1185">Reference proteome</keyword>
<organism evidence="3 4">
    <name type="scientific">Acinetobacter thutiue</name>
    <dbReference type="NCBI Taxonomy" id="2998078"/>
    <lineage>
        <taxon>Bacteria</taxon>
        <taxon>Pseudomonadati</taxon>
        <taxon>Pseudomonadota</taxon>
        <taxon>Gammaproteobacteria</taxon>
        <taxon>Moraxellales</taxon>
        <taxon>Moraxellaceae</taxon>
        <taxon>Acinetobacter</taxon>
    </lineage>
</organism>
<feature type="signal peptide" evidence="1">
    <location>
        <begin position="1"/>
        <end position="19"/>
    </location>
</feature>
<reference evidence="3" key="1">
    <citation type="submission" date="2023-06" db="EMBL/GenBank/DDBJ databases">
        <title>Two novel species of Acinetobacter isolated from motorbike repairing workshop in Vietnam.</title>
        <authorList>
            <person name="Le N.T.T."/>
        </authorList>
    </citation>
    <scope>NUCLEOTIDE SEQUENCE</scope>
    <source>
        <strain evidence="3">VNH17</strain>
    </source>
</reference>
<evidence type="ECO:0000313" key="4">
    <source>
        <dbReference type="Proteomes" id="UP001168524"/>
    </source>
</evidence>
<keyword evidence="1" id="KW-0732">Signal</keyword>
<proteinExistence type="predicted"/>
<name>A0ABT7WNS4_9GAMM</name>
<dbReference type="PROSITE" id="PS51257">
    <property type="entry name" value="PROKAR_LIPOPROTEIN"/>
    <property type="match status" value="1"/>
</dbReference>
<dbReference type="EMBL" id="JAUDZE010000002">
    <property type="protein sequence ID" value="MDN0014309.1"/>
    <property type="molecule type" value="Genomic_DNA"/>
</dbReference>
<evidence type="ECO:0000256" key="1">
    <source>
        <dbReference type="SAM" id="SignalP"/>
    </source>
</evidence>
<evidence type="ECO:0000313" key="3">
    <source>
        <dbReference type="EMBL" id="MDN0014309.1"/>
    </source>
</evidence>
<dbReference type="Pfam" id="PF11008">
    <property type="entry name" value="DUF2846"/>
    <property type="match status" value="1"/>
</dbReference>
<evidence type="ECO:0000259" key="2">
    <source>
        <dbReference type="Pfam" id="PF11008"/>
    </source>
</evidence>
<protein>
    <submittedName>
        <fullName evidence="3">DUF2846 domain-containing protein</fullName>
    </submittedName>
</protein>
<feature type="domain" description="DUF2846" evidence="2">
    <location>
        <begin position="40"/>
        <end position="117"/>
    </location>
</feature>
<accession>A0ABT7WNS4</accession>